<reference evidence="4" key="1">
    <citation type="journal article" date="2013" name="Science">
        <title>Gene transfer from bacteria and archaea facilitated evolution of an extremophilic eukaryote.</title>
        <authorList>
            <person name="Schonknecht G."/>
            <person name="Chen W.H."/>
            <person name="Ternes C.M."/>
            <person name="Barbier G.G."/>
            <person name="Shrestha R.P."/>
            <person name="Stanke M."/>
            <person name="Brautigam A."/>
            <person name="Baker B.J."/>
            <person name="Banfield J.F."/>
            <person name="Garavito R.M."/>
            <person name="Carr K."/>
            <person name="Wilkerson C."/>
            <person name="Rensing S.A."/>
            <person name="Gagneul D."/>
            <person name="Dickenson N.E."/>
            <person name="Oesterhelt C."/>
            <person name="Lercher M.J."/>
            <person name="Weber A.P."/>
        </authorList>
    </citation>
    <scope>NUCLEOTIDE SEQUENCE [LARGE SCALE GENOMIC DNA]</scope>
    <source>
        <strain evidence="4">074W</strain>
    </source>
</reference>
<dbReference type="InterPro" id="IPR003611">
    <property type="entry name" value="NUMOD3"/>
</dbReference>
<dbReference type="STRING" id="130081.M2XZW6"/>
<dbReference type="SMART" id="SM00496">
    <property type="entry name" value="IENR2"/>
    <property type="match status" value="5"/>
</dbReference>
<keyword evidence="3" id="KW-0540">Nuclease</keyword>
<evidence type="ECO:0000313" key="4">
    <source>
        <dbReference type="Proteomes" id="UP000030680"/>
    </source>
</evidence>
<organism evidence="3 4">
    <name type="scientific">Galdieria sulphuraria</name>
    <name type="common">Red alga</name>
    <dbReference type="NCBI Taxonomy" id="130081"/>
    <lineage>
        <taxon>Eukaryota</taxon>
        <taxon>Rhodophyta</taxon>
        <taxon>Bangiophyceae</taxon>
        <taxon>Galdieriales</taxon>
        <taxon>Galdieriaceae</taxon>
        <taxon>Galdieria</taxon>
    </lineage>
</organism>
<dbReference type="GO" id="GO:0003677">
    <property type="term" value="F:DNA binding"/>
    <property type="evidence" value="ECO:0007669"/>
    <property type="project" value="InterPro"/>
</dbReference>
<dbReference type="Gramene" id="EME29129">
    <property type="protein sequence ID" value="EME29129"/>
    <property type="gene ID" value="Gasu_35180"/>
</dbReference>
<evidence type="ECO:0000256" key="1">
    <source>
        <dbReference type="SAM" id="MobiDB-lite"/>
    </source>
</evidence>
<feature type="domain" description="Nuclease associated modular" evidence="2">
    <location>
        <begin position="117"/>
        <end position="133"/>
    </location>
</feature>
<accession>M2XZW6</accession>
<gene>
    <name evidence="3" type="ORF">Gasu_35180</name>
</gene>
<dbReference type="PANTHER" id="PTHR34199">
    <property type="entry name" value="NUMOD3 MOTIF FAMILY PROTEIN, EXPRESSED"/>
    <property type="match status" value="1"/>
</dbReference>
<dbReference type="AlphaFoldDB" id="M2XZW6"/>
<feature type="region of interest" description="Disordered" evidence="1">
    <location>
        <begin position="352"/>
        <end position="372"/>
    </location>
</feature>
<evidence type="ECO:0000313" key="3">
    <source>
        <dbReference type="EMBL" id="EME29129.1"/>
    </source>
</evidence>
<proteinExistence type="predicted"/>
<feature type="domain" description="Nuclease associated modular" evidence="2">
    <location>
        <begin position="242"/>
        <end position="258"/>
    </location>
</feature>
<dbReference type="RefSeq" id="XP_005705649.1">
    <property type="nucleotide sequence ID" value="XM_005705592.1"/>
</dbReference>
<keyword evidence="4" id="KW-1185">Reference proteome</keyword>
<protein>
    <submittedName>
        <fullName evidence="3">Endonuclease</fullName>
    </submittedName>
</protein>
<keyword evidence="3" id="KW-0378">Hydrolase</keyword>
<dbReference type="OrthoDB" id="6013at2759"/>
<dbReference type="KEGG" id="gsl:Gasu_35180"/>
<feature type="domain" description="Nuclease associated modular" evidence="2">
    <location>
        <begin position="151"/>
        <end position="167"/>
    </location>
</feature>
<dbReference type="GeneID" id="17087951"/>
<evidence type="ECO:0000259" key="2">
    <source>
        <dbReference type="SMART" id="SM00496"/>
    </source>
</evidence>
<dbReference type="Pfam" id="PF07460">
    <property type="entry name" value="NUMOD3"/>
    <property type="match status" value="1"/>
</dbReference>
<feature type="compositionally biased region" description="Low complexity" evidence="1">
    <location>
        <begin position="361"/>
        <end position="372"/>
    </location>
</feature>
<dbReference type="GO" id="GO:0004519">
    <property type="term" value="F:endonuclease activity"/>
    <property type="evidence" value="ECO:0007669"/>
    <property type="project" value="UniProtKB-KW"/>
</dbReference>
<feature type="domain" description="Nuclease associated modular" evidence="2">
    <location>
        <begin position="93"/>
        <end position="109"/>
    </location>
</feature>
<dbReference type="EMBL" id="KB454512">
    <property type="protein sequence ID" value="EME29129.1"/>
    <property type="molecule type" value="Genomic_DNA"/>
</dbReference>
<feature type="domain" description="Nuclease associated modular" evidence="2">
    <location>
        <begin position="279"/>
        <end position="295"/>
    </location>
</feature>
<dbReference type="Proteomes" id="UP000030680">
    <property type="component" value="Unassembled WGS sequence"/>
</dbReference>
<sequence length="372" mass="43223">MGCCRCSLLFMIHSTRNKTTNVLRRNNVQLTYAFGNFTFPLYKGKSNLLSRRRSIATLNPLKFKNFPFLILSAPQNTESLVVVNKESSTPRRTGSVHTPESKAKIAAARKGSIPWNKGRNHSKETREKISYSLRLKMADPKIREALRERQLGKLHSAMTRLRIRLSSKKSHPKTSWTVEGKGPLPYFFSRETTTRVNQRIFLQLCEYKMRFPQIKTSRQNQKLSIIFGMEPVKSQSTSSSKAKLTKSEETRRRIAESIRAKWKDVEYRSKVIEAARNRPGKPIGEETKKKISQSLRNYYIIMGKSSIEKRKKENWSEAYNPILFRNRLDRKQRKQKLAEMLRKQMEQLSIRLRSQNGEDTSSNWNSSSSLSL</sequence>
<dbReference type="PANTHER" id="PTHR34199:SF2">
    <property type="entry name" value="NUMOD3 MOTIF FAMILY PROTEIN, EXPRESSED"/>
    <property type="match status" value="1"/>
</dbReference>
<keyword evidence="3" id="KW-0255">Endonuclease</keyword>
<name>M2XZW6_GALSU</name>